<dbReference type="Proteomes" id="UP000695026">
    <property type="component" value="Unplaced"/>
</dbReference>
<keyword evidence="9" id="KW-0675">Receptor</keyword>
<feature type="transmembrane region" description="Helical" evidence="12">
    <location>
        <begin position="174"/>
        <end position="194"/>
    </location>
</feature>
<comment type="similarity">
    <text evidence="2">Belongs to the G-protein coupled receptor 3 family.</text>
</comment>
<organism evidence="14 15">
    <name type="scientific">Python bivittatus</name>
    <name type="common">Burmese python</name>
    <name type="synonym">Python molurus bivittatus</name>
    <dbReference type="NCBI Taxonomy" id="176946"/>
    <lineage>
        <taxon>Eukaryota</taxon>
        <taxon>Metazoa</taxon>
        <taxon>Chordata</taxon>
        <taxon>Craniata</taxon>
        <taxon>Vertebrata</taxon>
        <taxon>Euteleostomi</taxon>
        <taxon>Lepidosauria</taxon>
        <taxon>Squamata</taxon>
        <taxon>Bifurcata</taxon>
        <taxon>Unidentata</taxon>
        <taxon>Episquamata</taxon>
        <taxon>Toxicofera</taxon>
        <taxon>Serpentes</taxon>
        <taxon>Henophidia</taxon>
        <taxon>Pythonidae</taxon>
        <taxon>Python</taxon>
    </lineage>
</organism>
<dbReference type="Pfam" id="PF00003">
    <property type="entry name" value="7tm_3"/>
    <property type="match status" value="2"/>
</dbReference>
<keyword evidence="8 12" id="KW-0472">Membrane</keyword>
<evidence type="ECO:0000256" key="12">
    <source>
        <dbReference type="SAM" id="Phobius"/>
    </source>
</evidence>
<dbReference type="GO" id="GO:0005886">
    <property type="term" value="C:plasma membrane"/>
    <property type="evidence" value="ECO:0007669"/>
    <property type="project" value="UniProtKB-SubCell"/>
</dbReference>
<dbReference type="OrthoDB" id="9040919at2759"/>
<gene>
    <name evidence="15" type="primary">LOC103050990</name>
</gene>
<dbReference type="InterPro" id="IPR028082">
    <property type="entry name" value="Peripla_BP_I"/>
</dbReference>
<feature type="transmembrane region" description="Helical" evidence="12">
    <location>
        <begin position="974"/>
        <end position="996"/>
    </location>
</feature>
<keyword evidence="4 12" id="KW-0812">Transmembrane</keyword>
<dbReference type="FunFam" id="2.10.50.30:FF:000002">
    <property type="entry name" value="Vomeronasal 2 receptor, h1"/>
    <property type="match status" value="1"/>
</dbReference>
<dbReference type="GO" id="GO:0004930">
    <property type="term" value="F:G protein-coupled receptor activity"/>
    <property type="evidence" value="ECO:0007669"/>
    <property type="project" value="UniProtKB-KW"/>
</dbReference>
<reference evidence="15" key="1">
    <citation type="submission" date="2025-08" db="UniProtKB">
        <authorList>
            <consortium name="RefSeq"/>
        </authorList>
    </citation>
    <scope>IDENTIFICATION</scope>
    <source>
        <tissue evidence="15">Liver</tissue>
    </source>
</reference>
<evidence type="ECO:0000256" key="11">
    <source>
        <dbReference type="ARBA" id="ARBA00023224"/>
    </source>
</evidence>
<dbReference type="InterPro" id="IPR000068">
    <property type="entry name" value="GPCR_3_Ca_sens_rcpt-rel"/>
</dbReference>
<dbReference type="PROSITE" id="PS50259">
    <property type="entry name" value="G_PROTEIN_RECEP_F3_4"/>
    <property type="match status" value="2"/>
</dbReference>
<keyword evidence="11" id="KW-0807">Transducer</keyword>
<feature type="transmembrane region" description="Helical" evidence="12">
    <location>
        <begin position="814"/>
        <end position="837"/>
    </location>
</feature>
<keyword evidence="6 12" id="KW-1133">Transmembrane helix</keyword>
<dbReference type="FunFam" id="3.40.50.2300:FF:000024">
    <property type="entry name" value="Vomeronasal 2, receptor 73"/>
    <property type="match status" value="1"/>
</dbReference>
<feature type="transmembrane region" description="Helical" evidence="12">
    <location>
        <begin position="63"/>
        <end position="80"/>
    </location>
</feature>
<dbReference type="PANTHER" id="PTHR24061:SF599">
    <property type="entry name" value="G-PROTEIN COUPLED RECEPTORS FAMILY 3 PROFILE DOMAIN-CONTAINING PROTEIN"/>
    <property type="match status" value="1"/>
</dbReference>
<dbReference type="PROSITE" id="PS00981">
    <property type="entry name" value="G_PROTEIN_RECEP_F3_3"/>
    <property type="match status" value="2"/>
</dbReference>
<accession>A0A9F5J4D9</accession>
<keyword evidence="14" id="KW-1185">Reference proteome</keyword>
<dbReference type="RefSeq" id="XP_025032292.1">
    <property type="nucleotide sequence ID" value="XM_025176524.1"/>
</dbReference>
<keyword evidence="7" id="KW-0297">G-protein coupled receptor</keyword>
<dbReference type="GeneID" id="103050990"/>
<dbReference type="CDD" id="cd15283">
    <property type="entry name" value="7tmC_V2R_pheromone"/>
    <property type="match status" value="1"/>
</dbReference>
<dbReference type="PRINTS" id="PR01535">
    <property type="entry name" value="VOMERONASL2R"/>
</dbReference>
<dbReference type="PANTHER" id="PTHR24061">
    <property type="entry name" value="CALCIUM-SENSING RECEPTOR-RELATED"/>
    <property type="match status" value="1"/>
</dbReference>
<feature type="domain" description="G-protein coupled receptors family 3 profile" evidence="13">
    <location>
        <begin position="61"/>
        <end position="220"/>
    </location>
</feature>
<dbReference type="AlphaFoldDB" id="A0A9F5J4D9"/>
<dbReference type="InterPro" id="IPR038550">
    <property type="entry name" value="GPCR_3_9-Cys_sf"/>
</dbReference>
<evidence type="ECO:0000256" key="7">
    <source>
        <dbReference type="ARBA" id="ARBA00023040"/>
    </source>
</evidence>
<feature type="transmembrane region" description="Helical" evidence="12">
    <location>
        <begin position="929"/>
        <end position="947"/>
    </location>
</feature>
<keyword evidence="5" id="KW-0732">Signal</keyword>
<dbReference type="PRINTS" id="PR00248">
    <property type="entry name" value="GPCRMGR"/>
</dbReference>
<dbReference type="Gene3D" id="2.10.50.30">
    <property type="entry name" value="GPCR, family 3, nine cysteines domain"/>
    <property type="match status" value="1"/>
</dbReference>
<dbReference type="Gene3D" id="3.40.50.2300">
    <property type="match status" value="2"/>
</dbReference>
<sequence length="1080" mass="120829">MVVLAFMATRPGNSTRKFLGKPMINSIVLACPLVQAVLCATWLVTSPPYPNFDFDSLVEEAILESKTVMVVLAFMATRPGNSTRKFLGKPMINSIVLACPLVQAVLCATWLVTSPPYPNFDFDSLVEEAILECKEGSASMFYAVLAYLGFLALVSFTVAFLARKLPDSFNEAKFITFSMLVFCSVWITFLPTYLSTKGKSMVAVEIFSILASGAGLLASVQMDLRPSCFWRRTFQVQEDYYRSGDLIVGGNLPLSITVVLQQPLREPPLDWDILTLPIPKNYQYILALAFAIQEINNNPQLLPNITLGFRIYEENQYASMAQDISLSLLSSRGKMFPNYQCEARDNLLSVLGGLNSKISYQMATTFGNFKISQLGYRSSDPVLSDKSQFPTFYQIDPHYHLQNAAIVQLLLYFQWNWIGIVVQNWESSENFIRILDATLAQNDICIHFVKEILPRISMFSGLQGDQIDMVWTIWNSDAQVVIVLGDSNTLQSLIESLSFYEEENHTSSGKVWILTTQWEFSAIGYPYEWWKLKSLHGALSFTVHTNLVPGFKNYLWALNPHEPRGDVFLPGWWEVVFDCEVLKAGLASPEGRRVCTGEENLDALPASVFDEKMTGFSYSIYNAAYSVAHALHAAHTWEPQRALKRDRKEPHLLCVEPWQIHTFLRNIRFNNTAGDEVSFSETGMKYAGFDILNWAVFANETIARRKVGWVDPEAPSAAGFSINPDAIVWANQPLLFQTKPFSRCVKPCLPGQARKVAEEKPVCCYGCIPCPEGTISNQTDAAQCTHCPEDRHPSKNQVLCISKPVNFLSYEDTLGFILVCLALAFSLITILVLAAFIKHHNTPLVKANNRDLTYVLLVSLLLCFLCSFLFIGQPRSLPCLLQQTAFAIIFSVAISSVLAKTVMVVLAFMATRPGNSTRKFLGKPMTNSIVLACPLVQAVLCATWLVTSPPFPNLDFHSLVEEAILECKEGSASMFYAVLTYLGFLALVSFTVAFLARKLPDSFNEAKFITFSMLVFCSVWITFLPTYLSTKGKSMVAVEIFSILASGAGLLACFFFPKCYVILLRPNLNSRENIMRHKNL</sequence>
<feature type="transmembrane region" description="Helical" evidence="12">
    <location>
        <begin position="852"/>
        <end position="872"/>
    </location>
</feature>
<dbReference type="Pfam" id="PF01094">
    <property type="entry name" value="ANF_receptor"/>
    <property type="match status" value="1"/>
</dbReference>
<evidence type="ECO:0000256" key="6">
    <source>
        <dbReference type="ARBA" id="ARBA00022989"/>
    </source>
</evidence>
<dbReference type="OMA" id="FHNWKNT"/>
<keyword evidence="3" id="KW-1003">Cell membrane</keyword>
<feature type="transmembrane region" description="Helical" evidence="12">
    <location>
        <begin position="1040"/>
        <end position="1063"/>
    </location>
</feature>
<evidence type="ECO:0000313" key="15">
    <source>
        <dbReference type="RefSeq" id="XP_025032292.1"/>
    </source>
</evidence>
<feature type="transmembrane region" description="Helical" evidence="12">
    <location>
        <begin position="140"/>
        <end position="162"/>
    </location>
</feature>
<evidence type="ECO:0000256" key="8">
    <source>
        <dbReference type="ARBA" id="ARBA00023136"/>
    </source>
</evidence>
<evidence type="ECO:0000256" key="10">
    <source>
        <dbReference type="ARBA" id="ARBA00023180"/>
    </source>
</evidence>
<feature type="transmembrane region" description="Helical" evidence="12">
    <location>
        <begin position="1008"/>
        <end position="1028"/>
    </location>
</feature>
<dbReference type="Pfam" id="PF07562">
    <property type="entry name" value="NCD3G"/>
    <property type="match status" value="1"/>
</dbReference>
<feature type="transmembrane region" description="Helical" evidence="12">
    <location>
        <begin position="92"/>
        <end position="112"/>
    </location>
</feature>
<name>A0A9F5J4D9_PYTBI</name>
<evidence type="ECO:0000259" key="13">
    <source>
        <dbReference type="PROSITE" id="PS50259"/>
    </source>
</evidence>
<evidence type="ECO:0000256" key="1">
    <source>
        <dbReference type="ARBA" id="ARBA00004651"/>
    </source>
</evidence>
<evidence type="ECO:0000256" key="4">
    <source>
        <dbReference type="ARBA" id="ARBA00022692"/>
    </source>
</evidence>
<evidence type="ECO:0000256" key="9">
    <source>
        <dbReference type="ARBA" id="ARBA00023170"/>
    </source>
</evidence>
<feature type="domain" description="G-protein coupled receptors family 3 profile" evidence="13">
    <location>
        <begin position="814"/>
        <end position="1078"/>
    </location>
</feature>
<comment type="subcellular location">
    <subcellularLocation>
        <location evidence="1">Cell membrane</location>
        <topology evidence="1">Multi-pass membrane protein</topology>
    </subcellularLocation>
</comment>
<evidence type="ECO:0000256" key="2">
    <source>
        <dbReference type="ARBA" id="ARBA00007242"/>
    </source>
</evidence>
<dbReference type="InterPro" id="IPR017978">
    <property type="entry name" value="GPCR_3_C"/>
</dbReference>
<dbReference type="InterPro" id="IPR004073">
    <property type="entry name" value="GPCR_3_vmron_rcpt_2"/>
</dbReference>
<evidence type="ECO:0000256" key="3">
    <source>
        <dbReference type="ARBA" id="ARBA00022475"/>
    </source>
</evidence>
<evidence type="ECO:0000313" key="14">
    <source>
        <dbReference type="Proteomes" id="UP000695026"/>
    </source>
</evidence>
<dbReference type="SUPFAM" id="SSF53822">
    <property type="entry name" value="Periplasmic binding protein-like I"/>
    <property type="match status" value="1"/>
</dbReference>
<evidence type="ECO:0000256" key="5">
    <source>
        <dbReference type="ARBA" id="ARBA00022729"/>
    </source>
</evidence>
<feature type="transmembrane region" description="Helical" evidence="12">
    <location>
        <begin position="884"/>
        <end position="908"/>
    </location>
</feature>
<dbReference type="KEGG" id="pbi:103050990"/>
<dbReference type="InterPro" id="IPR000337">
    <property type="entry name" value="GPCR_3"/>
</dbReference>
<dbReference type="InterPro" id="IPR017979">
    <property type="entry name" value="GPCR_3_CS"/>
</dbReference>
<proteinExistence type="inferred from homology"/>
<dbReference type="InterPro" id="IPR011500">
    <property type="entry name" value="GPCR_3_9-Cys_dom"/>
</dbReference>
<feature type="transmembrane region" description="Helical" evidence="12">
    <location>
        <begin position="23"/>
        <end position="43"/>
    </location>
</feature>
<keyword evidence="10" id="KW-0325">Glycoprotein</keyword>
<protein>
    <submittedName>
        <fullName evidence="15">Vomeronasal type-2 receptor 26-like</fullName>
    </submittedName>
</protein>
<dbReference type="InterPro" id="IPR001828">
    <property type="entry name" value="ANF_lig-bd_rcpt"/>
</dbReference>